<name>Q9MBI7_9CAUD</name>
<organism evidence="1 2">
    <name type="scientific">Corynebacterium phage BFK20</name>
    <dbReference type="NCBI Taxonomy" id="28358"/>
    <lineage>
        <taxon>Viruses</taxon>
        <taxon>Duplodnaviria</taxon>
        <taxon>Heunggongvirae</taxon>
        <taxon>Uroviricota</taxon>
        <taxon>Caudoviricetes</taxon>
        <taxon>Sasvirus</taxon>
        <taxon>Sasvirus BFK20</taxon>
    </lineage>
</organism>
<accession>Q9MBI7</accession>
<sequence>MVNWKATRDLAHSDGDGWGYWLMDKKLDQPIADLHGMVSLTMSEKINQTTAMKMVLPSDHPAVDLLLPVDDIDEADPGLALRKLMDERQFIITEGPGGESERVVWVVARITQTIKGVQREEWEYSEVTVECKSLYRYIERLTCRADPNMPLIAHKATVTLEPGTRCALSRNTCLLTSCASSNPTVSKAGTCGTPRAGRA</sequence>
<dbReference type="EMBL" id="AJ278322">
    <property type="protein sequence ID" value="CAB93923.2"/>
    <property type="molecule type" value="Genomic_DNA"/>
</dbReference>
<reference evidence="1 2" key="4">
    <citation type="journal article" date="2007" name="Virology">
        <title>Transcriptional profiling of bacteriophage BFK20: coexpression interrogated by "guilt-by-association" algorithm.</title>
        <authorList>
            <person name="Majtan T."/>
            <person name="Halgasova N."/>
            <person name="Bukovska G."/>
            <person name="Timko J."/>
        </authorList>
    </citation>
    <scope>NUCLEOTIDE SEQUENCE [LARGE SCALE GENOMIC DNA]</scope>
</reference>
<protein>
    <submittedName>
        <fullName evidence="1">Gp17</fullName>
    </submittedName>
</protein>
<keyword evidence="2" id="KW-1185">Reference proteome</keyword>
<dbReference type="KEGG" id="vg:5580381"/>
<evidence type="ECO:0000313" key="2">
    <source>
        <dbReference type="Proteomes" id="UP000001531"/>
    </source>
</evidence>
<evidence type="ECO:0000313" key="1">
    <source>
        <dbReference type="EMBL" id="CAB93923.2"/>
    </source>
</evidence>
<gene>
    <name evidence="1" type="primary">ORF17</name>
</gene>
<reference evidence="1 2" key="2">
    <citation type="journal article" date="1994" name="Acta Virol.">
        <title>Characterization and sequence analysis of the F2 promoter from corynephage BFK20.</title>
        <authorList>
            <person name="Koptides M."/>
            <person name="Ugorcakova J."/>
            <person name="Baloghova E."/>
            <person name="Bukovska G."/>
            <person name="Timko J."/>
        </authorList>
    </citation>
    <scope>NUCLEOTIDE SEQUENCE [LARGE SCALE GENOMIC DNA]</scope>
</reference>
<reference evidence="1 2" key="1">
    <citation type="journal article" date="1992" name="J. Gen. Microbiol.">
        <title>Characterization of bacteriophage BFK20 from Brevibacterium flavum.</title>
        <authorList>
            <person name="Koptides M."/>
            <person name="Barak I."/>
            <person name="Sisova M."/>
            <person name="Baloghova E."/>
            <person name="Ugorcakova J."/>
        </authorList>
    </citation>
    <scope>NUCLEOTIDE SEQUENCE [LARGE SCALE GENOMIC DNA]</scope>
</reference>
<dbReference type="Proteomes" id="UP000001531">
    <property type="component" value="Segment"/>
</dbReference>
<proteinExistence type="predicted"/>
<reference evidence="1 2" key="3">
    <citation type="journal article" date="2006" name="Virology">
        <title>Complete nucleotide sequence and genome analysis of bacteriophage BFK20--a lytic phage of the industrial producer Brevibacterium flavum.</title>
        <authorList>
            <person name="Bukovska G."/>
            <person name="Klucar L."/>
            <person name="Vlcek C."/>
            <person name="Adamovic J."/>
            <person name="Turna J."/>
            <person name="Timko J."/>
        </authorList>
    </citation>
    <scope>NUCLEOTIDE SEQUENCE [LARGE SCALE GENOMIC DNA]</scope>
</reference>
<dbReference type="RefSeq" id="YP_001456747.1">
    <property type="nucleotide sequence ID" value="NC_009799.3"/>
</dbReference>
<dbReference type="GeneID" id="5580381"/>